<proteinExistence type="predicted"/>
<feature type="domain" description="TonB-dependent receptor-like beta-barrel" evidence="11">
    <location>
        <begin position="276"/>
        <end position="556"/>
    </location>
</feature>
<dbReference type="Pfam" id="PF07715">
    <property type="entry name" value="Plug"/>
    <property type="match status" value="1"/>
</dbReference>
<name>A0A0F9Q801_9ZZZZ</name>
<comment type="caution">
    <text evidence="13">The sequence shown here is derived from an EMBL/GenBank/DDBJ whole genome shotgun (WGS) entry which is preliminary data.</text>
</comment>
<keyword evidence="5" id="KW-0732">Signal</keyword>
<organism evidence="13">
    <name type="scientific">marine sediment metagenome</name>
    <dbReference type="NCBI Taxonomy" id="412755"/>
    <lineage>
        <taxon>unclassified sequences</taxon>
        <taxon>metagenomes</taxon>
        <taxon>ecological metagenomes</taxon>
    </lineage>
</organism>
<dbReference type="PANTHER" id="PTHR32552:SF68">
    <property type="entry name" value="FERRICHROME OUTER MEMBRANE TRANSPORTER_PHAGE RECEPTOR"/>
    <property type="match status" value="1"/>
</dbReference>
<reference evidence="13" key="1">
    <citation type="journal article" date="2015" name="Nature">
        <title>Complex archaea that bridge the gap between prokaryotes and eukaryotes.</title>
        <authorList>
            <person name="Spang A."/>
            <person name="Saw J.H."/>
            <person name="Jorgensen S.L."/>
            <person name="Zaremba-Niedzwiedzka K."/>
            <person name="Martijn J."/>
            <person name="Lind A.E."/>
            <person name="van Eijk R."/>
            <person name="Schleper C."/>
            <person name="Guy L."/>
            <person name="Ettema T.J."/>
        </authorList>
    </citation>
    <scope>NUCLEOTIDE SEQUENCE</scope>
</reference>
<evidence type="ECO:0000259" key="12">
    <source>
        <dbReference type="Pfam" id="PF07715"/>
    </source>
</evidence>
<feature type="non-terminal residue" evidence="13">
    <location>
        <position position="557"/>
    </location>
</feature>
<dbReference type="EMBL" id="LAZR01001817">
    <property type="protein sequence ID" value="KKN38609.1"/>
    <property type="molecule type" value="Genomic_DNA"/>
</dbReference>
<keyword evidence="7" id="KW-0406">Ion transport</keyword>
<evidence type="ECO:0008006" key="14">
    <source>
        <dbReference type="Google" id="ProtNLM"/>
    </source>
</evidence>
<dbReference type="GO" id="GO:0009279">
    <property type="term" value="C:cell outer membrane"/>
    <property type="evidence" value="ECO:0007669"/>
    <property type="project" value="UniProtKB-SubCell"/>
</dbReference>
<feature type="domain" description="TonB-dependent receptor plug" evidence="12">
    <location>
        <begin position="74"/>
        <end position="182"/>
    </location>
</feature>
<dbReference type="InterPro" id="IPR012910">
    <property type="entry name" value="Plug_dom"/>
</dbReference>
<keyword evidence="8" id="KW-0798">TonB box</keyword>
<dbReference type="PROSITE" id="PS52016">
    <property type="entry name" value="TONB_DEPENDENT_REC_3"/>
    <property type="match status" value="1"/>
</dbReference>
<evidence type="ECO:0000256" key="6">
    <source>
        <dbReference type="ARBA" id="ARBA00023004"/>
    </source>
</evidence>
<dbReference type="PANTHER" id="PTHR32552">
    <property type="entry name" value="FERRICHROME IRON RECEPTOR-RELATED"/>
    <property type="match status" value="1"/>
</dbReference>
<dbReference type="InterPro" id="IPR039426">
    <property type="entry name" value="TonB-dep_rcpt-like"/>
</dbReference>
<sequence length="557" mass="61872">MRVFRFNGRLNLAFILGLFMKKKILPSCIHIILMVAASNAFAEEAPATKTNANSALTLGTMQVSAGRTGTLRSEDMLTSVDILSSSLIENQNVDNSWELFSQLPGVALTNFNQGAISGEFAIRGFNGEGDINAVKLLIDGIPSNTNSGNMEYIDTVFPLDIDSIELVRGTNDPRYGLHNIAGNANIATRIGGNYTEARTGAGSYDTYDLQVSKGIESNTFSQNYSLNYHESGGYRDHADADKFSFAGKWFVTPDNANFTAGIIARWHQSEAKSPGYLTLKETRADPQQAFSEGATDGTEYDIGQYSAHLDVELSDRLFWSVKSYINTFDKSRWVKFAPGAVQQERVEDEMHYGAISTLTYRQSDMLRLEGGVNYEHQQNENIRYADIDRVRQSQTRNQDFELDNFGAFVQASIAPTSWLELVPALRVDTLNGDFSNKLNNTTKKINDYDAIWQPKFSAVITPIDGYSLYGNWGRTFQVGVGASAYYSDGQPKLEPSINDGWEVGLKFKPIESLEGRVAYWEQTASNEVRRILLSANDDSENVGETKRRGIDLQASLQ</sequence>
<dbReference type="Pfam" id="PF00593">
    <property type="entry name" value="TonB_dep_Rec_b-barrel"/>
    <property type="match status" value="1"/>
</dbReference>
<comment type="subcellular location">
    <subcellularLocation>
        <location evidence="1">Cell outer membrane</location>
        <topology evidence="1">Multi-pass membrane protein</topology>
    </subcellularLocation>
</comment>
<keyword evidence="10" id="KW-0998">Cell outer membrane</keyword>
<keyword evidence="6" id="KW-0408">Iron</keyword>
<dbReference type="Gene3D" id="2.170.130.10">
    <property type="entry name" value="TonB-dependent receptor, plug domain"/>
    <property type="match status" value="1"/>
</dbReference>
<dbReference type="SUPFAM" id="SSF56935">
    <property type="entry name" value="Porins"/>
    <property type="match status" value="1"/>
</dbReference>
<dbReference type="GO" id="GO:0015344">
    <property type="term" value="F:siderophore uptake transmembrane transporter activity"/>
    <property type="evidence" value="ECO:0007669"/>
    <property type="project" value="TreeGrafter"/>
</dbReference>
<evidence type="ECO:0000256" key="5">
    <source>
        <dbReference type="ARBA" id="ARBA00022729"/>
    </source>
</evidence>
<dbReference type="InterPro" id="IPR036942">
    <property type="entry name" value="Beta-barrel_TonB_sf"/>
</dbReference>
<dbReference type="Gene3D" id="2.40.170.20">
    <property type="entry name" value="TonB-dependent receptor, beta-barrel domain"/>
    <property type="match status" value="1"/>
</dbReference>
<keyword evidence="3" id="KW-0410">Iron transport</keyword>
<keyword evidence="4" id="KW-0812">Transmembrane</keyword>
<dbReference type="InterPro" id="IPR037066">
    <property type="entry name" value="Plug_dom_sf"/>
</dbReference>
<evidence type="ECO:0000256" key="3">
    <source>
        <dbReference type="ARBA" id="ARBA00022496"/>
    </source>
</evidence>
<gene>
    <name evidence="13" type="ORF">LCGC14_0751850</name>
</gene>
<evidence type="ECO:0000256" key="10">
    <source>
        <dbReference type="ARBA" id="ARBA00023237"/>
    </source>
</evidence>
<dbReference type="AlphaFoldDB" id="A0A0F9Q801"/>
<evidence type="ECO:0000313" key="13">
    <source>
        <dbReference type="EMBL" id="KKN38609.1"/>
    </source>
</evidence>
<evidence type="ECO:0000256" key="9">
    <source>
        <dbReference type="ARBA" id="ARBA00023136"/>
    </source>
</evidence>
<evidence type="ECO:0000259" key="11">
    <source>
        <dbReference type="Pfam" id="PF00593"/>
    </source>
</evidence>
<evidence type="ECO:0000256" key="7">
    <source>
        <dbReference type="ARBA" id="ARBA00023065"/>
    </source>
</evidence>
<keyword evidence="2" id="KW-0813">Transport</keyword>
<keyword evidence="9" id="KW-0472">Membrane</keyword>
<accession>A0A0F9Q801</accession>
<evidence type="ECO:0000256" key="1">
    <source>
        <dbReference type="ARBA" id="ARBA00004571"/>
    </source>
</evidence>
<dbReference type="InterPro" id="IPR000531">
    <property type="entry name" value="Beta-barrel_TonB"/>
</dbReference>
<evidence type="ECO:0000256" key="4">
    <source>
        <dbReference type="ARBA" id="ARBA00022692"/>
    </source>
</evidence>
<protein>
    <recommendedName>
        <fullName evidence="14">TonB-dependent receptor plug domain-containing protein</fullName>
    </recommendedName>
</protein>
<evidence type="ECO:0000256" key="2">
    <source>
        <dbReference type="ARBA" id="ARBA00022448"/>
    </source>
</evidence>
<evidence type="ECO:0000256" key="8">
    <source>
        <dbReference type="ARBA" id="ARBA00023077"/>
    </source>
</evidence>